<name>A0ABC8K3S4_ERUVS</name>
<dbReference type="Proteomes" id="UP001642260">
    <property type="component" value="Unassembled WGS sequence"/>
</dbReference>
<sequence length="90" mass="10366">MLKDATRDLICEGYDDGPRCPPESPMVASYSRNIDVEIIDLLHRSYQELRVAQKDDGQRQEIASQHEPMMIKCSSFDYKKSKSVLCKRLS</sequence>
<proteinExistence type="predicted"/>
<evidence type="ECO:0000313" key="1">
    <source>
        <dbReference type="EMBL" id="CAH8342889.1"/>
    </source>
</evidence>
<comment type="caution">
    <text evidence="1">The sequence shown here is derived from an EMBL/GenBank/DDBJ whole genome shotgun (WGS) entry which is preliminary data.</text>
</comment>
<organism evidence="1 2">
    <name type="scientific">Eruca vesicaria subsp. sativa</name>
    <name type="common">Garden rocket</name>
    <name type="synonym">Eruca sativa</name>
    <dbReference type="NCBI Taxonomy" id="29727"/>
    <lineage>
        <taxon>Eukaryota</taxon>
        <taxon>Viridiplantae</taxon>
        <taxon>Streptophyta</taxon>
        <taxon>Embryophyta</taxon>
        <taxon>Tracheophyta</taxon>
        <taxon>Spermatophyta</taxon>
        <taxon>Magnoliopsida</taxon>
        <taxon>eudicotyledons</taxon>
        <taxon>Gunneridae</taxon>
        <taxon>Pentapetalae</taxon>
        <taxon>rosids</taxon>
        <taxon>malvids</taxon>
        <taxon>Brassicales</taxon>
        <taxon>Brassicaceae</taxon>
        <taxon>Brassiceae</taxon>
        <taxon>Eruca</taxon>
    </lineage>
</organism>
<dbReference type="AlphaFoldDB" id="A0ABC8K3S4"/>
<gene>
    <name evidence="1" type="ORF">ERUC_LOCUS15969</name>
</gene>
<reference evidence="1 2" key="1">
    <citation type="submission" date="2022-03" db="EMBL/GenBank/DDBJ databases">
        <authorList>
            <person name="Macdonald S."/>
            <person name="Ahmed S."/>
            <person name="Newling K."/>
        </authorList>
    </citation>
    <scope>NUCLEOTIDE SEQUENCE [LARGE SCALE GENOMIC DNA]</scope>
</reference>
<keyword evidence="2" id="KW-1185">Reference proteome</keyword>
<evidence type="ECO:0000313" key="2">
    <source>
        <dbReference type="Proteomes" id="UP001642260"/>
    </source>
</evidence>
<accession>A0ABC8K3S4</accession>
<protein>
    <submittedName>
        <fullName evidence="1">Uncharacterized protein</fullName>
    </submittedName>
</protein>
<dbReference type="EMBL" id="CAKOAT010149599">
    <property type="protein sequence ID" value="CAH8342889.1"/>
    <property type="molecule type" value="Genomic_DNA"/>
</dbReference>